<keyword evidence="1" id="KW-0479">Metal-binding</keyword>
<feature type="region of interest" description="Disordered" evidence="4">
    <location>
        <begin position="102"/>
        <end position="123"/>
    </location>
</feature>
<accession>A0A3P1CTY3</accession>
<keyword evidence="2 5" id="KW-0560">Oxidoreductase</keyword>
<dbReference type="InterPro" id="IPR005255">
    <property type="entry name" value="PdxA_fam"/>
</dbReference>
<dbReference type="GO" id="GO:0046872">
    <property type="term" value="F:metal ion binding"/>
    <property type="evidence" value="ECO:0007669"/>
    <property type="project" value="UniProtKB-KW"/>
</dbReference>
<dbReference type="Pfam" id="PF04166">
    <property type="entry name" value="PdxA"/>
    <property type="match status" value="1"/>
</dbReference>
<proteinExistence type="predicted"/>
<comment type="caution">
    <text evidence="5">The sequence shown here is derived from an EMBL/GenBank/DDBJ whole genome shotgun (WGS) entry which is preliminary data.</text>
</comment>
<evidence type="ECO:0000313" key="6">
    <source>
        <dbReference type="Proteomes" id="UP000274271"/>
    </source>
</evidence>
<dbReference type="EC" id="1.1.1.262" evidence="5"/>
<dbReference type="EMBL" id="RQJP01000001">
    <property type="protein sequence ID" value="RRB16777.1"/>
    <property type="molecule type" value="Genomic_DNA"/>
</dbReference>
<dbReference type="SUPFAM" id="SSF53659">
    <property type="entry name" value="Isocitrate/Isopropylmalate dehydrogenase-like"/>
    <property type="match status" value="1"/>
</dbReference>
<evidence type="ECO:0000256" key="3">
    <source>
        <dbReference type="ARBA" id="ARBA00023027"/>
    </source>
</evidence>
<evidence type="ECO:0000313" key="5">
    <source>
        <dbReference type="EMBL" id="RRB16777.1"/>
    </source>
</evidence>
<dbReference type="GO" id="GO:0051287">
    <property type="term" value="F:NAD binding"/>
    <property type="evidence" value="ECO:0007669"/>
    <property type="project" value="InterPro"/>
</dbReference>
<dbReference type="AlphaFoldDB" id="A0A3P1CTY3"/>
<dbReference type="Gene3D" id="3.40.718.10">
    <property type="entry name" value="Isopropylmalate Dehydrogenase"/>
    <property type="match status" value="1"/>
</dbReference>
<dbReference type="RefSeq" id="WP_124902729.1">
    <property type="nucleotide sequence ID" value="NZ_RQJP01000001.1"/>
</dbReference>
<feature type="compositionally biased region" description="Basic and acidic residues" evidence="4">
    <location>
        <begin position="1"/>
        <end position="18"/>
    </location>
</feature>
<feature type="region of interest" description="Disordered" evidence="4">
    <location>
        <begin position="1"/>
        <end position="21"/>
    </location>
</feature>
<evidence type="ECO:0000256" key="2">
    <source>
        <dbReference type="ARBA" id="ARBA00023002"/>
    </source>
</evidence>
<protein>
    <submittedName>
        <fullName evidence="5">4-hydroxythreonine-4-phosphate dehydrogenase PdxA</fullName>
        <ecNumber evidence="5">1.1.1.262</ecNumber>
    </submittedName>
</protein>
<reference evidence="5 6" key="1">
    <citation type="submission" date="2018-11" db="EMBL/GenBank/DDBJ databases">
        <authorList>
            <person name="Zhou Z."/>
            <person name="Wang G."/>
        </authorList>
    </citation>
    <scope>NUCLEOTIDE SEQUENCE [LARGE SCALE GENOMIC DNA]</scope>
    <source>
        <strain evidence="5 6">KCTC42998</strain>
    </source>
</reference>
<dbReference type="Proteomes" id="UP000274271">
    <property type="component" value="Unassembled WGS sequence"/>
</dbReference>
<dbReference type="PANTHER" id="PTHR30004:SF6">
    <property type="entry name" value="D-THREONATE 4-PHOSPHATE DEHYDROGENASE"/>
    <property type="match status" value="1"/>
</dbReference>
<dbReference type="PANTHER" id="PTHR30004">
    <property type="entry name" value="4-HYDROXYTHREONINE-4-PHOSPHATE DEHYDROGENASE"/>
    <property type="match status" value="1"/>
</dbReference>
<gene>
    <name evidence="5" type="primary">pdxA</name>
    <name evidence="5" type="ORF">EHT87_00345</name>
</gene>
<keyword evidence="3" id="KW-0520">NAD</keyword>
<evidence type="ECO:0000256" key="1">
    <source>
        <dbReference type="ARBA" id="ARBA00022723"/>
    </source>
</evidence>
<sequence>MEPRQSEKNNERQPEPQTRRPVIGITLGDYNGIGPEVILKALQHNRLQKVCTPVIYGSMRVLNRYRNMLQQSGLSLKDWNLNGIQTVGQANPKFTNVITCWNDQGGNPSGGPDRQNQDVQPGKVTPEAGQAALACLQRATEDLKAGHLDAIVTAPINKNNIQTETFKFPGHTEYFAEAFGVKDNLMFLVSDVLRVGVVTGHIPLGRIRSSITKERVLLKLQLMYQSLRNDFGIQKPRIAVLGLNPHAGEEGLLGNEEQEILKPLIQELRNKGQLIYGPFASDGFFGTRAYRKYDAVLAMYHDQGLIPFKTIAFDEGVNFTAGMPVVRTSPDHGTAYDIAGKNIADETSMLQAIYVACDVSKYRKEMAEIEGNALNKKTISGKISEQSA</sequence>
<dbReference type="GO" id="GO:0050570">
    <property type="term" value="F:4-hydroxythreonine-4-phosphate dehydrogenase activity"/>
    <property type="evidence" value="ECO:0007669"/>
    <property type="project" value="UniProtKB-EC"/>
</dbReference>
<evidence type="ECO:0000256" key="4">
    <source>
        <dbReference type="SAM" id="MobiDB-lite"/>
    </source>
</evidence>
<dbReference type="OrthoDB" id="9801783at2"/>
<keyword evidence="6" id="KW-1185">Reference proteome</keyword>
<organism evidence="5 6">
    <name type="scientific">Larkinella knui</name>
    <dbReference type="NCBI Taxonomy" id="2025310"/>
    <lineage>
        <taxon>Bacteria</taxon>
        <taxon>Pseudomonadati</taxon>
        <taxon>Bacteroidota</taxon>
        <taxon>Cytophagia</taxon>
        <taxon>Cytophagales</taxon>
        <taxon>Spirosomataceae</taxon>
        <taxon>Larkinella</taxon>
    </lineage>
</organism>
<dbReference type="NCBIfam" id="TIGR00557">
    <property type="entry name" value="pdxA"/>
    <property type="match status" value="1"/>
</dbReference>
<name>A0A3P1CTY3_9BACT</name>